<dbReference type="CDD" id="cd04301">
    <property type="entry name" value="NAT_SF"/>
    <property type="match status" value="1"/>
</dbReference>
<evidence type="ECO:0000259" key="6">
    <source>
        <dbReference type="PROSITE" id="PS51186"/>
    </source>
</evidence>
<dbReference type="InterPro" id="IPR019786">
    <property type="entry name" value="Zinc_finger_PHD-type_CS"/>
</dbReference>
<dbReference type="Gene3D" id="3.30.40.10">
    <property type="entry name" value="Zinc/RING finger domain, C3HC4 (zinc finger)"/>
    <property type="match status" value="1"/>
</dbReference>
<dbReference type="Gene3D" id="3.40.630.30">
    <property type="match status" value="1"/>
</dbReference>
<dbReference type="InterPro" id="IPR013083">
    <property type="entry name" value="Znf_RING/FYVE/PHD"/>
</dbReference>
<dbReference type="PROSITE" id="PS50016">
    <property type="entry name" value="ZF_PHD_2"/>
    <property type="match status" value="1"/>
</dbReference>
<dbReference type="InterPro" id="IPR000182">
    <property type="entry name" value="GNAT_dom"/>
</dbReference>
<keyword evidence="3" id="KW-0862">Zinc</keyword>
<protein>
    <recommendedName>
        <fullName evidence="9">Histone acetyltransferase</fullName>
    </recommendedName>
</protein>
<dbReference type="GO" id="GO:0016747">
    <property type="term" value="F:acyltransferase activity, transferring groups other than amino-acyl groups"/>
    <property type="evidence" value="ECO:0007669"/>
    <property type="project" value="InterPro"/>
</dbReference>
<sequence>MKTTSETQSIRPEYNPQAIVDYYYKTDGSGGKRKDLANFVEKAKQHLLAAGWSFSCLLRDSGKREPRYSAPNTTRKYLSLRSACKAYLDNQPKLEKLSDHVLGTEFVGEDASMQHEKRKFCIDLREYVEYNDVVTGLKNCSFDDTGSLGVEKTYCKLDEGVKRRKLGGKNMNDLIKLRDAKRKIVGKYQLRSGSNQVKSVDNQLKAPSLEEDRNDDVCSICREGGDLMLCDQCPSAFHAECHGLSEVPAGEFWYCQSCCCGTCGQKICRDDSHMDDKQCDQCERRYHGKCIDGYYVAELERKEWFCSNKCKAIYFGLDRLLGKPIVVDGNDLTWTLLKNNNNVNDHETDKKLKGAASVMHECFKSVKEPWGGRDVGKDVIFSRRSNLKQLDFRGFYTVVLQKGERVTAFATVRVFGDKVAELPFIATRLNYRKQGMCKILMSVLEEKLIKLGVQKLVLPSMRSVLDTWTRPSFGFKPMTASDRSMLIGHTFLEFAGTVACQKLLQGSNHNL</sequence>
<evidence type="ECO:0000256" key="4">
    <source>
        <dbReference type="PROSITE-ProRule" id="PRU00146"/>
    </source>
</evidence>
<dbReference type="GO" id="GO:0006357">
    <property type="term" value="P:regulation of transcription by RNA polymerase II"/>
    <property type="evidence" value="ECO:0007669"/>
    <property type="project" value="TreeGrafter"/>
</dbReference>
<evidence type="ECO:0000313" key="7">
    <source>
        <dbReference type="EMBL" id="KAK1354140.1"/>
    </source>
</evidence>
<dbReference type="GO" id="GO:0008270">
    <property type="term" value="F:zinc ion binding"/>
    <property type="evidence" value="ECO:0007669"/>
    <property type="project" value="UniProtKB-KW"/>
</dbReference>
<dbReference type="PANTHER" id="PTHR46309">
    <property type="entry name" value="PHD FINGER PROTEIN 12"/>
    <property type="match status" value="1"/>
</dbReference>
<dbReference type="InterPro" id="IPR019787">
    <property type="entry name" value="Znf_PHD-finger"/>
</dbReference>
<dbReference type="InterPro" id="IPR016181">
    <property type="entry name" value="Acyl_CoA_acyltransferase"/>
</dbReference>
<dbReference type="EMBL" id="JAUIZM010000011">
    <property type="protein sequence ID" value="KAK1354140.1"/>
    <property type="molecule type" value="Genomic_DNA"/>
</dbReference>
<dbReference type="GO" id="GO:0005634">
    <property type="term" value="C:nucleus"/>
    <property type="evidence" value="ECO:0007669"/>
    <property type="project" value="TreeGrafter"/>
</dbReference>
<dbReference type="Proteomes" id="UP001237642">
    <property type="component" value="Unassembled WGS sequence"/>
</dbReference>
<keyword evidence="8" id="KW-1185">Reference proteome</keyword>
<dbReference type="PANTHER" id="PTHR46309:SF12">
    <property type="entry name" value="GB|AAC80581.1"/>
    <property type="match status" value="1"/>
</dbReference>
<evidence type="ECO:0000256" key="3">
    <source>
        <dbReference type="ARBA" id="ARBA00022833"/>
    </source>
</evidence>
<evidence type="ECO:0000259" key="5">
    <source>
        <dbReference type="PROSITE" id="PS50016"/>
    </source>
</evidence>
<dbReference type="InterPro" id="IPR001965">
    <property type="entry name" value="Znf_PHD"/>
</dbReference>
<dbReference type="GO" id="GO:0003714">
    <property type="term" value="F:transcription corepressor activity"/>
    <property type="evidence" value="ECO:0007669"/>
    <property type="project" value="InterPro"/>
</dbReference>
<name>A0AAD8GRZ9_9APIA</name>
<dbReference type="SUPFAM" id="SSF57903">
    <property type="entry name" value="FYVE/PHD zinc finger"/>
    <property type="match status" value="1"/>
</dbReference>
<dbReference type="PROSITE" id="PS01359">
    <property type="entry name" value="ZF_PHD_1"/>
    <property type="match status" value="1"/>
</dbReference>
<evidence type="ECO:0008006" key="9">
    <source>
        <dbReference type="Google" id="ProtNLM"/>
    </source>
</evidence>
<dbReference type="CDD" id="cd15489">
    <property type="entry name" value="PHD_SF"/>
    <property type="match status" value="1"/>
</dbReference>
<dbReference type="SUPFAM" id="SSF55729">
    <property type="entry name" value="Acyl-CoA N-acyltransferases (Nat)"/>
    <property type="match status" value="1"/>
</dbReference>
<dbReference type="InterPro" id="IPR054292">
    <property type="entry name" value="DUF7028"/>
</dbReference>
<organism evidence="7 8">
    <name type="scientific">Heracleum sosnowskyi</name>
    <dbReference type="NCBI Taxonomy" id="360622"/>
    <lineage>
        <taxon>Eukaryota</taxon>
        <taxon>Viridiplantae</taxon>
        <taxon>Streptophyta</taxon>
        <taxon>Embryophyta</taxon>
        <taxon>Tracheophyta</taxon>
        <taxon>Spermatophyta</taxon>
        <taxon>Magnoliopsida</taxon>
        <taxon>eudicotyledons</taxon>
        <taxon>Gunneridae</taxon>
        <taxon>Pentapetalae</taxon>
        <taxon>asterids</taxon>
        <taxon>campanulids</taxon>
        <taxon>Apiales</taxon>
        <taxon>Apiaceae</taxon>
        <taxon>Apioideae</taxon>
        <taxon>apioid superclade</taxon>
        <taxon>Tordylieae</taxon>
        <taxon>Tordyliinae</taxon>
        <taxon>Heracleum</taxon>
    </lineage>
</organism>
<dbReference type="Pfam" id="PF23011">
    <property type="entry name" value="PHD-1st_NSD"/>
    <property type="match status" value="1"/>
</dbReference>
<dbReference type="InterPro" id="IPR059153">
    <property type="entry name" value="NSD_PHD-1st"/>
</dbReference>
<feature type="domain" description="N-acetyltransferase" evidence="6">
    <location>
        <begin position="350"/>
        <end position="497"/>
    </location>
</feature>
<reference evidence="7" key="1">
    <citation type="submission" date="2023-02" db="EMBL/GenBank/DDBJ databases">
        <title>Genome of toxic invasive species Heracleum sosnowskyi carries increased number of genes despite the absence of recent whole-genome duplications.</title>
        <authorList>
            <person name="Schelkunov M."/>
            <person name="Shtratnikova V."/>
            <person name="Makarenko M."/>
            <person name="Klepikova A."/>
            <person name="Omelchenko D."/>
            <person name="Novikova G."/>
            <person name="Obukhova E."/>
            <person name="Bogdanov V."/>
            <person name="Penin A."/>
            <person name="Logacheva M."/>
        </authorList>
    </citation>
    <scope>NUCLEOTIDE SEQUENCE</scope>
    <source>
        <strain evidence="7">Hsosn_3</strain>
        <tissue evidence="7">Leaf</tissue>
    </source>
</reference>
<dbReference type="Pfam" id="PF22970">
    <property type="entry name" value="DUF7028"/>
    <property type="match status" value="1"/>
</dbReference>
<evidence type="ECO:0000256" key="1">
    <source>
        <dbReference type="ARBA" id="ARBA00022723"/>
    </source>
</evidence>
<feature type="domain" description="PHD-type" evidence="5">
    <location>
        <begin position="215"/>
        <end position="261"/>
    </location>
</feature>
<dbReference type="PROSITE" id="PS51186">
    <property type="entry name" value="GNAT"/>
    <property type="match status" value="1"/>
</dbReference>
<dbReference type="InterPro" id="IPR056511">
    <property type="entry name" value="IDM1_C"/>
</dbReference>
<dbReference type="InterPro" id="IPR011011">
    <property type="entry name" value="Znf_FYVE_PHD"/>
</dbReference>
<gene>
    <name evidence="7" type="ORF">POM88_047396</name>
</gene>
<dbReference type="SMART" id="SM00249">
    <property type="entry name" value="PHD"/>
    <property type="match status" value="2"/>
</dbReference>
<keyword evidence="2 4" id="KW-0863">Zinc-finger</keyword>
<dbReference type="InterPro" id="IPR042163">
    <property type="entry name" value="PHF12"/>
</dbReference>
<comment type="caution">
    <text evidence="7">The sequence shown here is derived from an EMBL/GenBank/DDBJ whole genome shotgun (WGS) entry which is preliminary data.</text>
</comment>
<dbReference type="Pfam" id="PF23209">
    <property type="entry name" value="IDM1_C"/>
    <property type="match status" value="1"/>
</dbReference>
<keyword evidence="1" id="KW-0479">Metal-binding</keyword>
<accession>A0AAD8GRZ9</accession>
<dbReference type="AlphaFoldDB" id="A0AAD8GRZ9"/>
<proteinExistence type="predicted"/>
<evidence type="ECO:0000313" key="8">
    <source>
        <dbReference type="Proteomes" id="UP001237642"/>
    </source>
</evidence>
<evidence type="ECO:0000256" key="2">
    <source>
        <dbReference type="ARBA" id="ARBA00022771"/>
    </source>
</evidence>
<reference evidence="7" key="2">
    <citation type="submission" date="2023-05" db="EMBL/GenBank/DDBJ databases">
        <authorList>
            <person name="Schelkunov M.I."/>
        </authorList>
    </citation>
    <scope>NUCLEOTIDE SEQUENCE</scope>
    <source>
        <strain evidence="7">Hsosn_3</strain>
        <tissue evidence="7">Leaf</tissue>
    </source>
</reference>